<dbReference type="NCBIfam" id="TIGR02570">
    <property type="entry name" value="cas7_GSU0053"/>
    <property type="match status" value="1"/>
</dbReference>
<reference evidence="1 2" key="1">
    <citation type="submission" date="2020-08" db="EMBL/GenBank/DDBJ databases">
        <title>A Genomic Blueprint of the Chicken Gut Microbiome.</title>
        <authorList>
            <person name="Gilroy R."/>
            <person name="Ravi A."/>
            <person name="Getino M."/>
            <person name="Pursley I."/>
            <person name="Horton D.L."/>
            <person name="Alikhan N.-F."/>
            <person name="Baker D."/>
            <person name="Gharbi K."/>
            <person name="Hall N."/>
            <person name="Watson M."/>
            <person name="Adriaenssens E.M."/>
            <person name="Foster-Nyarko E."/>
            <person name="Jarju S."/>
            <person name="Secka A."/>
            <person name="Antonio M."/>
            <person name="Oren A."/>
            <person name="Chaudhuri R."/>
            <person name="La Ragione R.M."/>
            <person name="Hildebrand F."/>
            <person name="Pallen M.J."/>
        </authorList>
    </citation>
    <scope>NUCLEOTIDE SEQUENCE [LARGE SCALE GENOMIC DNA]</scope>
    <source>
        <strain evidence="1 2">Sa1YVA5</strain>
    </source>
</reference>
<organism evidence="1 2">
    <name type="scientific">Corynebacterium gallinarum</name>
    <dbReference type="NCBI Taxonomy" id="2762214"/>
    <lineage>
        <taxon>Bacteria</taxon>
        <taxon>Bacillati</taxon>
        <taxon>Actinomycetota</taxon>
        <taxon>Actinomycetes</taxon>
        <taxon>Mycobacteriales</taxon>
        <taxon>Corynebacteriaceae</taxon>
        <taxon>Corynebacterium</taxon>
    </lineage>
</organism>
<dbReference type="AlphaFoldDB" id="A0A8I0LBA0"/>
<evidence type="ECO:0000313" key="2">
    <source>
        <dbReference type="Proteomes" id="UP000650224"/>
    </source>
</evidence>
<dbReference type="Pfam" id="PF09617">
    <property type="entry name" value="Cas_GSU0053"/>
    <property type="match status" value="1"/>
</dbReference>
<name>A0A8I0LBA0_9CORY</name>
<dbReference type="Proteomes" id="UP000650224">
    <property type="component" value="Unassembled WGS sequence"/>
</dbReference>
<accession>A0A8I0LBA0</accession>
<comment type="caution">
    <text evidence="1">The sequence shown here is derived from an EMBL/GenBank/DDBJ whole genome shotgun (WGS) entry which is preliminary data.</text>
</comment>
<evidence type="ECO:0000313" key="1">
    <source>
        <dbReference type="EMBL" id="MBD8030617.1"/>
    </source>
</evidence>
<proteinExistence type="predicted"/>
<gene>
    <name evidence="1" type="primary">cas7u</name>
    <name evidence="1" type="ORF">H9627_09850</name>
</gene>
<dbReference type="InterPro" id="IPR013403">
    <property type="entry name" value="CRISPR-assoc_prot_Csb1/Cas7u"/>
</dbReference>
<protein>
    <submittedName>
        <fullName evidence="1">Type I-U CRISPR-associated protein Cas7</fullName>
    </submittedName>
</protein>
<dbReference type="EMBL" id="JACSPR010000006">
    <property type="protein sequence ID" value="MBD8030617.1"/>
    <property type="molecule type" value="Genomic_DNA"/>
</dbReference>
<keyword evidence="2" id="KW-1185">Reference proteome</keyword>
<sequence>MKGSDMITFDDLVAACTRGGANVLTSVTTLMPAAGAHASVSPAKFVDRSNSVFAFEWRYVDGEAVEVALLDSKQSQGNRAESALQGDINAGHEVISKLPRIEVSYPDGLTFTDLELPHRFADGHVRAGTIDGQPATQDETYRAVRNSSPANIAPLVNTAPAAALFGGWDSTRVKNQLRLPSALAGEVIGVLADQGRAGVEQQSKRGGARVDPYSMSVQLTGPQMKELLDGQRDELSPKLVAKIENEIKQAKKGLVSASTLGLGGIPPTLESLGGVSCRTIIRSWVLSFATLRQLRFGADEQATVAGRVLLAALGLSAIARAEQELYLRANCHLVEAAAPVVTLDRRFGNYDTYDALTVEYSDELLAKAIAYARDLGAADWHGQVLKVEGNPVVYSGAVEEDPED</sequence>